<name>A0A5J4TSI2_9EUKA</name>
<sequence>MIEQKYELNQMRMCPSGINVKKRVRMIKRNKIWNQRIAIGSKGSGSGTQGGNVKTETDETSQFLIMHLDITTLNPNVQKFAFSGTIPDGSF</sequence>
<dbReference type="Proteomes" id="UP000324800">
    <property type="component" value="Unassembled WGS sequence"/>
</dbReference>
<dbReference type="EMBL" id="SNRW01026956">
    <property type="protein sequence ID" value="KAA6360431.1"/>
    <property type="molecule type" value="Genomic_DNA"/>
</dbReference>
<accession>A0A5J4TSI2</accession>
<dbReference type="AlphaFoldDB" id="A0A5J4TSI2"/>
<gene>
    <name evidence="1" type="ORF">EZS28_044042</name>
</gene>
<evidence type="ECO:0000313" key="1">
    <source>
        <dbReference type="EMBL" id="KAA6360431.1"/>
    </source>
</evidence>
<evidence type="ECO:0000313" key="2">
    <source>
        <dbReference type="Proteomes" id="UP000324800"/>
    </source>
</evidence>
<proteinExistence type="predicted"/>
<reference evidence="1 2" key="1">
    <citation type="submission" date="2019-03" db="EMBL/GenBank/DDBJ databases">
        <title>Single cell metagenomics reveals metabolic interactions within the superorganism composed of flagellate Streblomastix strix and complex community of Bacteroidetes bacteria on its surface.</title>
        <authorList>
            <person name="Treitli S.C."/>
            <person name="Kolisko M."/>
            <person name="Husnik F."/>
            <person name="Keeling P."/>
            <person name="Hampl V."/>
        </authorList>
    </citation>
    <scope>NUCLEOTIDE SEQUENCE [LARGE SCALE GENOMIC DNA]</scope>
    <source>
        <strain evidence="1">ST1C</strain>
    </source>
</reference>
<organism evidence="1 2">
    <name type="scientific">Streblomastix strix</name>
    <dbReference type="NCBI Taxonomy" id="222440"/>
    <lineage>
        <taxon>Eukaryota</taxon>
        <taxon>Metamonada</taxon>
        <taxon>Preaxostyla</taxon>
        <taxon>Oxymonadida</taxon>
        <taxon>Streblomastigidae</taxon>
        <taxon>Streblomastix</taxon>
    </lineage>
</organism>
<comment type="caution">
    <text evidence="1">The sequence shown here is derived from an EMBL/GenBank/DDBJ whole genome shotgun (WGS) entry which is preliminary data.</text>
</comment>
<protein>
    <submittedName>
        <fullName evidence="1">Uncharacterized protein</fullName>
    </submittedName>
</protein>